<sequence length="189" mass="21106">MQNIFTNETLKNIKQRRSIRSFKNEQIKDEELQIVLEAGLYAPNAGNQAWHFTAIQNKEIMNKLNILAKKVAKHMGGPLAALGSDEKFHCMYNAPTLIIVSGDEQSICPEVDCAAATQNLLIAAESIGLGSCWIFFVTLAFASSQAAELRKELQIQDGYKPYYAAVFGYKNTETVNIPERNSNLITYIK</sequence>
<dbReference type="EMBL" id="CP018335">
    <property type="protein sequence ID" value="APM39573.1"/>
    <property type="molecule type" value="Genomic_DNA"/>
</dbReference>
<gene>
    <name evidence="7" type="ORF">BS101_12895</name>
</gene>
<dbReference type="RefSeq" id="WP_073539193.1">
    <property type="nucleotide sequence ID" value="NZ_CP018335.1"/>
</dbReference>
<dbReference type="PANTHER" id="PTHR43673">
    <property type="entry name" value="NAD(P)H NITROREDUCTASE YDGI-RELATED"/>
    <property type="match status" value="1"/>
</dbReference>
<comment type="similarity">
    <text evidence="2">Belongs to the nitroreductase family.</text>
</comment>
<dbReference type="Gene3D" id="3.40.109.10">
    <property type="entry name" value="NADH Oxidase"/>
    <property type="match status" value="1"/>
</dbReference>
<keyword evidence="4" id="KW-0288">FMN</keyword>
<reference evidence="7 8" key="1">
    <citation type="submission" date="2016-12" db="EMBL/GenBank/DDBJ databases">
        <title>Complete genome sequence of Clostridium kluyveri JZZ isolated from the pit mud of a Chinese flavor liquor-making factory.</title>
        <authorList>
            <person name="Wang Y."/>
        </authorList>
    </citation>
    <scope>NUCLEOTIDE SEQUENCE [LARGE SCALE GENOMIC DNA]</scope>
    <source>
        <strain evidence="7 8">JZZ</strain>
    </source>
</reference>
<organism evidence="7 8">
    <name type="scientific">Clostridium kluyveri</name>
    <dbReference type="NCBI Taxonomy" id="1534"/>
    <lineage>
        <taxon>Bacteria</taxon>
        <taxon>Bacillati</taxon>
        <taxon>Bacillota</taxon>
        <taxon>Clostridia</taxon>
        <taxon>Eubacteriales</taxon>
        <taxon>Clostridiaceae</taxon>
        <taxon>Clostridium</taxon>
    </lineage>
</organism>
<evidence type="ECO:0000256" key="2">
    <source>
        <dbReference type="ARBA" id="ARBA00007118"/>
    </source>
</evidence>
<dbReference type="PANTHER" id="PTHR43673:SF2">
    <property type="entry name" value="NITROREDUCTASE"/>
    <property type="match status" value="1"/>
</dbReference>
<evidence type="ECO:0000313" key="7">
    <source>
        <dbReference type="EMBL" id="APM39573.1"/>
    </source>
</evidence>
<keyword evidence="5" id="KW-0560">Oxidoreductase</keyword>
<feature type="domain" description="Nitroreductase" evidence="6">
    <location>
        <begin position="13"/>
        <end position="169"/>
    </location>
</feature>
<keyword evidence="3" id="KW-0285">Flavoprotein</keyword>
<dbReference type="AlphaFoldDB" id="A0A1L5F9C6"/>
<dbReference type="GO" id="GO:0016491">
    <property type="term" value="F:oxidoreductase activity"/>
    <property type="evidence" value="ECO:0007669"/>
    <property type="project" value="UniProtKB-KW"/>
</dbReference>
<dbReference type="Proteomes" id="UP000184604">
    <property type="component" value="Chromosome"/>
</dbReference>
<dbReference type="InterPro" id="IPR000415">
    <property type="entry name" value="Nitroreductase-like"/>
</dbReference>
<name>A0A1L5F9C6_CLOKL</name>
<evidence type="ECO:0000313" key="8">
    <source>
        <dbReference type="Proteomes" id="UP000184604"/>
    </source>
</evidence>
<accession>A0A1L5F9C6</accession>
<dbReference type="SUPFAM" id="SSF55469">
    <property type="entry name" value="FMN-dependent nitroreductase-like"/>
    <property type="match status" value="1"/>
</dbReference>
<evidence type="ECO:0000256" key="3">
    <source>
        <dbReference type="ARBA" id="ARBA00022630"/>
    </source>
</evidence>
<dbReference type="OrthoDB" id="9783470at2"/>
<comment type="cofactor">
    <cofactor evidence="1">
        <name>FMN</name>
        <dbReference type="ChEBI" id="CHEBI:58210"/>
    </cofactor>
</comment>
<protein>
    <submittedName>
        <fullName evidence="7">Nitroreductase</fullName>
    </submittedName>
</protein>
<dbReference type="InterPro" id="IPR029479">
    <property type="entry name" value="Nitroreductase"/>
</dbReference>
<evidence type="ECO:0000256" key="5">
    <source>
        <dbReference type="ARBA" id="ARBA00023002"/>
    </source>
</evidence>
<dbReference type="Pfam" id="PF00881">
    <property type="entry name" value="Nitroreductase"/>
    <property type="match status" value="1"/>
</dbReference>
<evidence type="ECO:0000259" key="6">
    <source>
        <dbReference type="Pfam" id="PF00881"/>
    </source>
</evidence>
<proteinExistence type="inferred from homology"/>
<evidence type="ECO:0000256" key="1">
    <source>
        <dbReference type="ARBA" id="ARBA00001917"/>
    </source>
</evidence>
<evidence type="ECO:0000256" key="4">
    <source>
        <dbReference type="ARBA" id="ARBA00022643"/>
    </source>
</evidence>